<dbReference type="SUPFAM" id="SSF47413">
    <property type="entry name" value="lambda repressor-like DNA-binding domains"/>
    <property type="match status" value="1"/>
</dbReference>
<sequence length="115" mass="13109">MTVKKIGERIKKAIKESNLTQEDTAKKLKISRQQICNWIHNRNTPTINLLNEIIKITGKDANYFFGIPSYTVNNPLVGNKPNTLQTTIDAAEFESIKQDIALLKKVVIELQDKEK</sequence>
<accession>A0A928DQX8</accession>
<dbReference type="GO" id="GO:0003677">
    <property type="term" value="F:DNA binding"/>
    <property type="evidence" value="ECO:0007669"/>
    <property type="project" value="UniProtKB-KW"/>
</dbReference>
<dbReference type="AlphaFoldDB" id="A0A928DQX8"/>
<proteinExistence type="predicted"/>
<gene>
    <name evidence="3" type="ORF">E7027_04325</name>
</gene>
<evidence type="ECO:0000313" key="3">
    <source>
        <dbReference type="EMBL" id="MBE6421340.1"/>
    </source>
</evidence>
<dbReference type="Proteomes" id="UP000725649">
    <property type="component" value="Unassembled WGS sequence"/>
</dbReference>
<dbReference type="CDD" id="cd00093">
    <property type="entry name" value="HTH_XRE"/>
    <property type="match status" value="1"/>
</dbReference>
<dbReference type="PROSITE" id="PS50943">
    <property type="entry name" value="HTH_CROC1"/>
    <property type="match status" value="1"/>
</dbReference>
<dbReference type="SMART" id="SM00530">
    <property type="entry name" value="HTH_XRE"/>
    <property type="match status" value="1"/>
</dbReference>
<dbReference type="InterPro" id="IPR010982">
    <property type="entry name" value="Lambda_DNA-bd_dom_sf"/>
</dbReference>
<evidence type="ECO:0000259" key="2">
    <source>
        <dbReference type="PROSITE" id="PS50943"/>
    </source>
</evidence>
<evidence type="ECO:0000313" key="4">
    <source>
        <dbReference type="Proteomes" id="UP000725649"/>
    </source>
</evidence>
<evidence type="ECO:0000256" key="1">
    <source>
        <dbReference type="ARBA" id="ARBA00023125"/>
    </source>
</evidence>
<dbReference type="Pfam" id="PF12844">
    <property type="entry name" value="HTH_19"/>
    <property type="match status" value="1"/>
</dbReference>
<dbReference type="Gene3D" id="1.10.260.40">
    <property type="entry name" value="lambda repressor-like DNA-binding domains"/>
    <property type="match status" value="1"/>
</dbReference>
<reference evidence="3" key="1">
    <citation type="submission" date="2019-04" db="EMBL/GenBank/DDBJ databases">
        <title>Evolution of Biomass-Degrading Anaerobic Consortia Revealed by Metagenomics.</title>
        <authorList>
            <person name="Peng X."/>
        </authorList>
    </citation>
    <scope>NUCLEOTIDE SEQUENCE</scope>
    <source>
        <strain evidence="3">SIG66</strain>
    </source>
</reference>
<dbReference type="EMBL" id="SUVG01000004">
    <property type="protein sequence ID" value="MBE6421340.1"/>
    <property type="molecule type" value="Genomic_DNA"/>
</dbReference>
<protein>
    <submittedName>
        <fullName evidence="3">Helix-turn-helix transcriptional regulator</fullName>
    </submittedName>
</protein>
<comment type="caution">
    <text evidence="3">The sequence shown here is derived from an EMBL/GenBank/DDBJ whole genome shotgun (WGS) entry which is preliminary data.</text>
</comment>
<dbReference type="PANTHER" id="PTHR46558">
    <property type="entry name" value="TRACRIPTIONAL REGULATORY PROTEIN-RELATED-RELATED"/>
    <property type="match status" value="1"/>
</dbReference>
<dbReference type="PANTHER" id="PTHR46558:SF11">
    <property type="entry name" value="HTH-TYPE TRANSCRIPTIONAL REGULATOR XRE"/>
    <property type="match status" value="1"/>
</dbReference>
<keyword evidence="1" id="KW-0238">DNA-binding</keyword>
<name>A0A928DQX8_9BACT</name>
<organism evidence="3 4">
    <name type="scientific">Candidatus Avelusimicrobium gallicola</name>
    <dbReference type="NCBI Taxonomy" id="2562704"/>
    <lineage>
        <taxon>Bacteria</taxon>
        <taxon>Pseudomonadati</taxon>
        <taxon>Elusimicrobiota</taxon>
        <taxon>Elusimicrobia</taxon>
        <taxon>Elusimicrobiales</taxon>
        <taxon>Elusimicrobiaceae</taxon>
        <taxon>Candidatus Avelusimicrobium</taxon>
    </lineage>
</organism>
<feature type="domain" description="HTH cro/C1-type" evidence="2">
    <location>
        <begin position="10"/>
        <end position="64"/>
    </location>
</feature>
<dbReference type="InterPro" id="IPR001387">
    <property type="entry name" value="Cro/C1-type_HTH"/>
</dbReference>